<protein>
    <submittedName>
        <fullName evidence="3">Uncharacterized protein</fullName>
    </submittedName>
</protein>
<evidence type="ECO:0000256" key="1">
    <source>
        <dbReference type="SAM" id="Coils"/>
    </source>
</evidence>
<keyword evidence="4" id="KW-1185">Reference proteome</keyword>
<comment type="caution">
    <text evidence="3">The sequence shown here is derived from an EMBL/GenBank/DDBJ whole genome shotgun (WGS) entry which is preliminary data.</text>
</comment>
<evidence type="ECO:0000313" key="3">
    <source>
        <dbReference type="EMBL" id="MBI1621035.1"/>
    </source>
</evidence>
<proteinExistence type="predicted"/>
<evidence type="ECO:0000256" key="2">
    <source>
        <dbReference type="SAM" id="SignalP"/>
    </source>
</evidence>
<accession>A0ABS0SCK5</accession>
<gene>
    <name evidence="3" type="ORF">IOD40_10215</name>
</gene>
<dbReference type="Proteomes" id="UP000601789">
    <property type="component" value="Unassembled WGS sequence"/>
</dbReference>
<name>A0ABS0SCK5_9HYPH</name>
<feature type="chain" id="PRO_5045401501" evidence="2">
    <location>
        <begin position="23"/>
        <end position="142"/>
    </location>
</feature>
<organism evidence="3 4">
    <name type="scientific">Aquamicrobium zhengzhouense</name>
    <dbReference type="NCBI Taxonomy" id="2781738"/>
    <lineage>
        <taxon>Bacteria</taxon>
        <taxon>Pseudomonadati</taxon>
        <taxon>Pseudomonadota</taxon>
        <taxon>Alphaproteobacteria</taxon>
        <taxon>Hyphomicrobiales</taxon>
        <taxon>Phyllobacteriaceae</taxon>
        <taxon>Aquamicrobium</taxon>
    </lineage>
</organism>
<dbReference type="RefSeq" id="WP_198476450.1">
    <property type="nucleotide sequence ID" value="NZ_JADGMQ010000006.1"/>
</dbReference>
<evidence type="ECO:0000313" key="4">
    <source>
        <dbReference type="Proteomes" id="UP000601789"/>
    </source>
</evidence>
<feature type="coiled-coil region" evidence="1">
    <location>
        <begin position="58"/>
        <end position="92"/>
    </location>
</feature>
<feature type="signal peptide" evidence="2">
    <location>
        <begin position="1"/>
        <end position="22"/>
    </location>
</feature>
<keyword evidence="2" id="KW-0732">Signal</keyword>
<reference evidence="3 4" key="1">
    <citation type="submission" date="2020-10" db="EMBL/GenBank/DDBJ databases">
        <title>Aquamicrobium zhengzhouensis sp. nov., a exopolysaccharide producing bacterium isolated from farmland soil.</title>
        <authorList>
            <person name="Wang X."/>
        </authorList>
    </citation>
    <scope>NUCLEOTIDE SEQUENCE [LARGE SCALE GENOMIC DNA]</scope>
    <source>
        <strain evidence="4">cd-1</strain>
    </source>
</reference>
<keyword evidence="1" id="KW-0175">Coiled coil</keyword>
<sequence length="142" mass="16254">MRHAGALTVVALTAMVSSPALAQEDRYRLERTENGYIRLDTQTGRMSRCTEQAQQLICRMATEDHAAYEKDITALEERIAALEARISSLQSSGIKTDLPTDEEFEQTLGYMERFFRRFMGIVTDLDRNFRDEKAPEESPDRT</sequence>
<dbReference type="EMBL" id="JADGMQ010000006">
    <property type="protein sequence ID" value="MBI1621035.1"/>
    <property type="molecule type" value="Genomic_DNA"/>
</dbReference>